<proteinExistence type="predicted"/>
<feature type="signal peptide" evidence="1">
    <location>
        <begin position="1"/>
        <end position="19"/>
    </location>
</feature>
<reference evidence="3 4" key="1">
    <citation type="submission" date="2011-04" db="EMBL/GenBank/DDBJ databases">
        <authorList>
            <person name="Muzny D."/>
            <person name="Qin X."/>
            <person name="Deng J."/>
            <person name="Jiang H."/>
            <person name="Liu Y."/>
            <person name="Qu J."/>
            <person name="Song X.-Z."/>
            <person name="Zhang L."/>
            <person name="Thornton R."/>
            <person name="Coyle M."/>
            <person name="Francisco L."/>
            <person name="Jackson L."/>
            <person name="Javaid M."/>
            <person name="Korchina V."/>
            <person name="Kovar C."/>
            <person name="Mata R."/>
            <person name="Mathew T."/>
            <person name="Ngo R."/>
            <person name="Nguyen L."/>
            <person name="Nguyen N."/>
            <person name="Okwuonu G."/>
            <person name="Ongeri F."/>
            <person name="Pham C."/>
            <person name="Simmons D."/>
            <person name="Wilczek-Boney K."/>
            <person name="Hale W."/>
            <person name="Jakkamsetti A."/>
            <person name="Pham P."/>
            <person name="Ruth R."/>
            <person name="San Lucas F."/>
            <person name="Warren J."/>
            <person name="Zhang J."/>
            <person name="Zhao Z."/>
            <person name="Zhou C."/>
            <person name="Zhu D."/>
            <person name="Lee S."/>
            <person name="Bess C."/>
            <person name="Blankenburg K."/>
            <person name="Forbes L."/>
            <person name="Fu Q."/>
            <person name="Gubbala S."/>
            <person name="Hirani K."/>
            <person name="Jayaseelan J.C."/>
            <person name="Lara F."/>
            <person name="Munidasa M."/>
            <person name="Palculict T."/>
            <person name="Patil S."/>
            <person name="Pu L.-L."/>
            <person name="Saada N."/>
            <person name="Tang L."/>
            <person name="Weissenberger G."/>
            <person name="Zhu Y."/>
            <person name="Hemphill L."/>
            <person name="Shang Y."/>
            <person name="Youmans B."/>
            <person name="Ayvaz T."/>
            <person name="Ross M."/>
            <person name="Santibanez J."/>
            <person name="Aqrawi P."/>
            <person name="Gross S."/>
            <person name="Joshi V."/>
            <person name="Fowler G."/>
            <person name="Nazareth L."/>
            <person name="Reid J."/>
            <person name="Worley K."/>
            <person name="Petrosino J."/>
            <person name="Highlander S."/>
            <person name="Gibbs R."/>
        </authorList>
    </citation>
    <scope>NUCLEOTIDE SEQUENCE [LARGE SCALE GENOMIC DNA]</scope>
    <source>
        <strain evidence="3 4">DSM 3688</strain>
    </source>
</reference>
<reference evidence="2" key="2">
    <citation type="submission" date="2012-02" db="EMBL/GenBank/DDBJ databases">
        <title>Complete sequence of chromosome 1 of Prevotella dentalis DSM 3688.</title>
        <authorList>
            <consortium name="US DOE Joint Genome Institute (JGI-PGF)"/>
            <person name="Lucas S."/>
            <person name="Copeland A."/>
            <person name="Lapidus A."/>
            <person name="Glavina del Rio T."/>
            <person name="Dalin E."/>
            <person name="Tice H."/>
            <person name="Bruce D."/>
            <person name="Goodwin L."/>
            <person name="Pitluck S."/>
            <person name="Peters L."/>
            <person name="Mikhailova N."/>
            <person name="Chertkov O."/>
            <person name="Kyrpides N."/>
            <person name="Mavromatis K."/>
            <person name="Ivanova N."/>
            <person name="Brettin T."/>
            <person name="Detter J.C."/>
            <person name="Han C."/>
            <person name="Larimer F."/>
            <person name="Land M."/>
            <person name="Hauser L."/>
            <person name="Markowitz V."/>
            <person name="Cheng J.-F."/>
            <person name="Hugenholtz P."/>
            <person name="Woyke T."/>
            <person name="Wu D."/>
            <person name="Gronow S."/>
            <person name="Wellnitz S."/>
            <person name="Brambilla E."/>
            <person name="Klenk H.-P."/>
            <person name="Eisen J.A."/>
        </authorList>
    </citation>
    <scope>NUCLEOTIDE SEQUENCE [LARGE SCALE GENOMIC DNA]</scope>
    <source>
        <strain evidence="2">DSM 3688</strain>
    </source>
</reference>
<dbReference type="HOGENOM" id="CLU_166138_0_0_10"/>
<organism evidence="3 4">
    <name type="scientific">Prevotella dentalis (strain ATCC 49559 / DSM 3688 / JCM 13448 / NCTC 12043 / ES 2772)</name>
    <name type="common">Mitsuokella dentalis</name>
    <dbReference type="NCBI Taxonomy" id="908937"/>
    <lineage>
        <taxon>Bacteria</taxon>
        <taxon>Pseudomonadati</taxon>
        <taxon>Bacteroidota</taxon>
        <taxon>Bacteroidia</taxon>
        <taxon>Bacteroidales</taxon>
        <taxon>Prevotellaceae</taxon>
        <taxon>Prevotella</taxon>
    </lineage>
</organism>
<evidence type="ECO:0000313" key="5">
    <source>
        <dbReference type="Proteomes" id="UP000010862"/>
    </source>
</evidence>
<dbReference type="AlphaFoldDB" id="F9D1J5"/>
<dbReference type="PATRIC" id="fig|908937.9.peg.904"/>
<evidence type="ECO:0000313" key="2">
    <source>
        <dbReference type="EMBL" id="AGB28207.1"/>
    </source>
</evidence>
<reference evidence="5" key="3">
    <citation type="submission" date="2012-02" db="EMBL/GenBank/DDBJ databases">
        <title>Complete sequence of chromosome 1 of Prevotella dentalis DSM 3688.</title>
        <authorList>
            <person name="Lucas S."/>
            <person name="Copeland A."/>
            <person name="Lapidus A."/>
            <person name="Glavina del Rio T."/>
            <person name="Dalin E."/>
            <person name="Tice H."/>
            <person name="Bruce D."/>
            <person name="Goodwin L."/>
            <person name="Pitluck S."/>
            <person name="Peters L."/>
            <person name="Mikhailova N."/>
            <person name="Chertkov O."/>
            <person name="Kyrpides N."/>
            <person name="Mavromatis K."/>
            <person name="Ivanova N."/>
            <person name="Brettin T."/>
            <person name="Detter J.C."/>
            <person name="Han C."/>
            <person name="Larimer F."/>
            <person name="Land M."/>
            <person name="Hauser L."/>
            <person name="Markowitz V."/>
            <person name="Cheng J.-F."/>
            <person name="Hugenholtz P."/>
            <person name="Woyke T."/>
            <person name="Wu D."/>
            <person name="Gronow S."/>
            <person name="Wellnitz S."/>
            <person name="Brambilla E."/>
            <person name="Klenk H.-P."/>
            <person name="Eisen J.A."/>
        </authorList>
    </citation>
    <scope>NUCLEOTIDE SEQUENCE [LARGE SCALE GENOMIC DNA]</scope>
    <source>
        <strain evidence="5">ATCC 49559 / DSM 3688 / JCM 13448 / NCTC 12043 / ES 2772</strain>
    </source>
</reference>
<protein>
    <submittedName>
        <fullName evidence="3">Uncharacterized protein</fullName>
    </submittedName>
</protein>
<feature type="chain" id="PRO_5007914195" evidence="1">
    <location>
        <begin position="20"/>
        <end position="130"/>
    </location>
</feature>
<evidence type="ECO:0000256" key="1">
    <source>
        <dbReference type="SAM" id="SignalP"/>
    </source>
</evidence>
<dbReference type="RefSeq" id="WP_005844478.1">
    <property type="nucleotide sequence ID" value="NC_019960.1"/>
</dbReference>
<gene>
    <name evidence="2" type="ordered locus">Prede_0863</name>
    <name evidence="3" type="ORF">HMPREF9136_0723</name>
</gene>
<dbReference type="STRING" id="908937.Prede_0863"/>
<dbReference type="EMBL" id="AFPW01000009">
    <property type="protein sequence ID" value="EGQ16243.1"/>
    <property type="molecule type" value="Genomic_DNA"/>
</dbReference>
<sequence>MKKIVLTMVAMLSMTMAFAGNNEKDANKSVNAAQAVAVAAPNYDMTVNYRVLGTTLGLDDYQMEAVQIVHNNFVRDMDKAAQADAAQRKELVKAAAARELQYMGYVLNDKQYSKFNTLLNLTLSNRGLLD</sequence>
<evidence type="ECO:0000313" key="4">
    <source>
        <dbReference type="Proteomes" id="UP000007820"/>
    </source>
</evidence>
<keyword evidence="5" id="KW-1185">Reference proteome</keyword>
<dbReference type="OrthoDB" id="1071800at2"/>
<keyword evidence="1" id="KW-0732">Signal</keyword>
<dbReference type="KEGG" id="pdt:Prede_0863"/>
<evidence type="ECO:0000313" key="3">
    <source>
        <dbReference type="EMBL" id="EGQ16243.1"/>
    </source>
</evidence>
<dbReference type="Proteomes" id="UP000007820">
    <property type="component" value="Unassembled WGS sequence"/>
</dbReference>
<dbReference type="Proteomes" id="UP000010862">
    <property type="component" value="Chromosome 1"/>
</dbReference>
<dbReference type="EMBL" id="CP003368">
    <property type="protein sequence ID" value="AGB28207.1"/>
    <property type="molecule type" value="Genomic_DNA"/>
</dbReference>
<name>F9D1J5_PREDD</name>
<accession>F9D1J5</accession>